<organism evidence="2 3">
    <name type="scientific">Shewanella canadensis</name>
    <dbReference type="NCBI Taxonomy" id="271096"/>
    <lineage>
        <taxon>Bacteria</taxon>
        <taxon>Pseudomonadati</taxon>
        <taxon>Pseudomonadota</taxon>
        <taxon>Gammaproteobacteria</taxon>
        <taxon>Alteromonadales</taxon>
        <taxon>Shewanellaceae</taxon>
        <taxon>Shewanella</taxon>
    </lineage>
</organism>
<evidence type="ECO:0000313" key="2">
    <source>
        <dbReference type="EMBL" id="RTR38517.1"/>
    </source>
</evidence>
<evidence type="ECO:0000313" key="3">
    <source>
        <dbReference type="Proteomes" id="UP000267448"/>
    </source>
</evidence>
<comment type="caution">
    <text evidence="2">The sequence shown here is derived from an EMBL/GenBank/DDBJ whole genome shotgun (WGS) entry which is preliminary data.</text>
</comment>
<feature type="transmembrane region" description="Helical" evidence="1">
    <location>
        <begin position="20"/>
        <end position="39"/>
    </location>
</feature>
<proteinExistence type="predicted"/>
<name>A0A3S0L0L4_9GAMM</name>
<feature type="transmembrane region" description="Helical" evidence="1">
    <location>
        <begin position="45"/>
        <end position="62"/>
    </location>
</feature>
<keyword evidence="1" id="KW-0812">Transmembrane</keyword>
<protein>
    <submittedName>
        <fullName evidence="2">Uncharacterized protein</fullName>
    </submittedName>
</protein>
<keyword evidence="3" id="KW-1185">Reference proteome</keyword>
<dbReference type="OrthoDB" id="6266418at2"/>
<accession>A0A3S0L0L4</accession>
<gene>
    <name evidence="2" type="ORF">EKG38_13475</name>
</gene>
<keyword evidence="1" id="KW-1133">Transmembrane helix</keyword>
<dbReference type="RefSeq" id="WP_126520864.1">
    <property type="nucleotide sequence ID" value="NZ_RXNU01000006.1"/>
</dbReference>
<evidence type="ECO:0000256" key="1">
    <source>
        <dbReference type="SAM" id="Phobius"/>
    </source>
</evidence>
<dbReference type="EMBL" id="RXNU01000006">
    <property type="protein sequence ID" value="RTR38517.1"/>
    <property type="molecule type" value="Genomic_DNA"/>
</dbReference>
<dbReference type="Proteomes" id="UP000267448">
    <property type="component" value="Unassembled WGS sequence"/>
</dbReference>
<dbReference type="AlphaFoldDB" id="A0A3S0L0L4"/>
<keyword evidence="1" id="KW-0472">Membrane</keyword>
<sequence length="82" mass="9780">MRFDKKMDWLEKVIRNIMLFVGVSGVLVIYCGLFFILFSGRDTTVLPWYLLLSPWVCIYFGLTQTKQLAVIEWFKQKIVRKK</sequence>
<reference evidence="2 3" key="1">
    <citation type="submission" date="2018-12" db="EMBL/GenBank/DDBJ databases">
        <authorList>
            <person name="Yu L."/>
        </authorList>
    </citation>
    <scope>NUCLEOTIDE SEQUENCE [LARGE SCALE GENOMIC DNA]</scope>
    <source>
        <strain evidence="2 3">HAW-EB2</strain>
    </source>
</reference>